<keyword evidence="3" id="KW-1185">Reference proteome</keyword>
<proteinExistence type="predicted"/>
<dbReference type="Proteomes" id="UP000826271">
    <property type="component" value="Unassembled WGS sequence"/>
</dbReference>
<protein>
    <recommendedName>
        <fullName evidence="1">START domain-containing protein</fullName>
    </recommendedName>
</protein>
<dbReference type="EMBL" id="WHWC01000007">
    <property type="protein sequence ID" value="KAG8379202.1"/>
    <property type="molecule type" value="Genomic_DNA"/>
</dbReference>
<reference evidence="2" key="1">
    <citation type="submission" date="2019-10" db="EMBL/GenBank/DDBJ databases">
        <authorList>
            <person name="Zhang R."/>
            <person name="Pan Y."/>
            <person name="Wang J."/>
            <person name="Ma R."/>
            <person name="Yu S."/>
        </authorList>
    </citation>
    <scope>NUCLEOTIDE SEQUENCE</scope>
    <source>
        <strain evidence="2">LA-IB0</strain>
        <tissue evidence="2">Leaf</tissue>
    </source>
</reference>
<dbReference type="PROSITE" id="PS50848">
    <property type="entry name" value="START"/>
    <property type="match status" value="1"/>
</dbReference>
<dbReference type="Pfam" id="PF01852">
    <property type="entry name" value="START"/>
    <property type="match status" value="1"/>
</dbReference>
<comment type="caution">
    <text evidence="2">The sequence shown here is derived from an EMBL/GenBank/DDBJ whole genome shotgun (WGS) entry which is preliminary data.</text>
</comment>
<name>A0AAV6XGP4_9LAMI</name>
<organism evidence="2 3">
    <name type="scientific">Buddleja alternifolia</name>
    <dbReference type="NCBI Taxonomy" id="168488"/>
    <lineage>
        <taxon>Eukaryota</taxon>
        <taxon>Viridiplantae</taxon>
        <taxon>Streptophyta</taxon>
        <taxon>Embryophyta</taxon>
        <taxon>Tracheophyta</taxon>
        <taxon>Spermatophyta</taxon>
        <taxon>Magnoliopsida</taxon>
        <taxon>eudicotyledons</taxon>
        <taxon>Gunneridae</taxon>
        <taxon>Pentapetalae</taxon>
        <taxon>asterids</taxon>
        <taxon>lamiids</taxon>
        <taxon>Lamiales</taxon>
        <taxon>Scrophulariaceae</taxon>
        <taxon>Buddlejeae</taxon>
        <taxon>Buddleja</taxon>
    </lineage>
</organism>
<dbReference type="AlphaFoldDB" id="A0AAV6XGP4"/>
<evidence type="ECO:0000313" key="2">
    <source>
        <dbReference type="EMBL" id="KAG8379202.1"/>
    </source>
</evidence>
<sequence length="137" mass="15937">MVPIVGSSLESLEMKRLMDDATCLICLEEFSINGNCEGRLNKVRILSTLPMMFHIKGGKYFFVYRHPFGCFIQNMPNDHSKFTWVEHWGIEDKAPMDRLYRELIQSGLAIGAERWLSTLRRTSERFAWLDYNLGGNK</sequence>
<dbReference type="PANTHER" id="PTHR45654:SF1">
    <property type="entry name" value="HOMEOBOX-LEUCINE ZIPPER PROTEIN HDG11"/>
    <property type="match status" value="1"/>
</dbReference>
<evidence type="ECO:0000313" key="3">
    <source>
        <dbReference type="Proteomes" id="UP000826271"/>
    </source>
</evidence>
<gene>
    <name evidence="2" type="ORF">BUALT_Bualt07G0064100</name>
</gene>
<feature type="domain" description="START" evidence="1">
    <location>
        <begin position="65"/>
        <end position="128"/>
    </location>
</feature>
<dbReference type="PANTHER" id="PTHR45654">
    <property type="entry name" value="HOMEOBOX-LEUCINE ZIPPER PROTEIN MERISTEM L1"/>
    <property type="match status" value="1"/>
</dbReference>
<dbReference type="GO" id="GO:0003677">
    <property type="term" value="F:DNA binding"/>
    <property type="evidence" value="ECO:0007669"/>
    <property type="project" value="UniProtKB-KW"/>
</dbReference>
<dbReference type="InterPro" id="IPR042160">
    <property type="entry name" value="HD-Zip_IV"/>
</dbReference>
<evidence type="ECO:0000259" key="1">
    <source>
        <dbReference type="PROSITE" id="PS50848"/>
    </source>
</evidence>
<accession>A0AAV6XGP4</accession>
<dbReference type="InterPro" id="IPR002913">
    <property type="entry name" value="START_lipid-bd_dom"/>
</dbReference>
<dbReference type="GO" id="GO:0008289">
    <property type="term" value="F:lipid binding"/>
    <property type="evidence" value="ECO:0007669"/>
    <property type="project" value="InterPro"/>
</dbReference>
<dbReference type="SUPFAM" id="SSF55961">
    <property type="entry name" value="Bet v1-like"/>
    <property type="match status" value="1"/>
</dbReference>